<name>J1IVI7_9HYPH</name>
<reference evidence="1 2" key="1">
    <citation type="submission" date="2012-03" db="EMBL/GenBank/DDBJ databases">
        <title>The Genome Sequence of Bartonella alsatica IBS 382.</title>
        <authorList>
            <consortium name="The Broad Institute Genome Sequencing Platform"/>
            <consortium name="The Broad Institute Genome Sequencing Center for Infectious Disease"/>
            <person name="Feldgarden M."/>
            <person name="Kirby J."/>
            <person name="Kosoy M."/>
            <person name="Birtles R."/>
            <person name="Probert W.S."/>
            <person name="Chiaraviglio L."/>
            <person name="Young S.K."/>
            <person name="Zeng Q."/>
            <person name="Gargeya S."/>
            <person name="Fitzgerald M."/>
            <person name="Haas B."/>
            <person name="Abouelleil A."/>
            <person name="Alvarado L."/>
            <person name="Arachchi H.M."/>
            <person name="Berlin A."/>
            <person name="Chapman S.B."/>
            <person name="Gearin G."/>
            <person name="Goldberg J."/>
            <person name="Griggs A."/>
            <person name="Gujja S."/>
            <person name="Hansen M."/>
            <person name="Heiman D."/>
            <person name="Howarth C."/>
            <person name="Larimer J."/>
            <person name="Lui A."/>
            <person name="MacDonald P.J.P."/>
            <person name="McCowen C."/>
            <person name="Montmayeur A."/>
            <person name="Murphy C."/>
            <person name="Neiman D."/>
            <person name="Pearson M."/>
            <person name="Priest M."/>
            <person name="Roberts A."/>
            <person name="Saif S."/>
            <person name="Shea T."/>
            <person name="Sisk P."/>
            <person name="Stolte C."/>
            <person name="Sykes S."/>
            <person name="Wortman J."/>
            <person name="Nusbaum C."/>
            <person name="Birren B."/>
        </authorList>
    </citation>
    <scope>NUCLEOTIDE SEQUENCE [LARGE SCALE GENOMIC DNA]</scope>
    <source>
        <strain evidence="1 2">IBS 382</strain>
    </source>
</reference>
<sequence>MSVKIGLWIIMYLINHKHRRGRIKFLSTSTFLPKKQNINLYDS</sequence>
<proteinExistence type="predicted"/>
<protein>
    <submittedName>
        <fullName evidence="1">Uncharacterized protein</fullName>
    </submittedName>
</protein>
<evidence type="ECO:0000313" key="2">
    <source>
        <dbReference type="Proteomes" id="UP000008761"/>
    </source>
</evidence>
<dbReference type="EMBL" id="AIME01000004">
    <property type="protein sequence ID" value="EJF75205.1"/>
    <property type="molecule type" value="Genomic_DNA"/>
</dbReference>
<dbReference type="Proteomes" id="UP000008761">
    <property type="component" value="Unassembled WGS sequence"/>
</dbReference>
<accession>J1IVI7</accession>
<dbReference type="AlphaFoldDB" id="J1IVI7"/>
<comment type="caution">
    <text evidence="1">The sequence shown here is derived from an EMBL/GenBank/DDBJ whole genome shotgun (WGS) entry which is preliminary data.</text>
</comment>
<gene>
    <name evidence="1" type="ORF">MEC_00681</name>
</gene>
<evidence type="ECO:0000313" key="1">
    <source>
        <dbReference type="EMBL" id="EJF75205.1"/>
    </source>
</evidence>
<dbReference type="HOGENOM" id="CLU_3230145_0_0_5"/>
<organism evidence="1 2">
    <name type="scientific">Bartonella alsatica IBS 382</name>
    <dbReference type="NCBI Taxonomy" id="1094551"/>
    <lineage>
        <taxon>Bacteria</taxon>
        <taxon>Pseudomonadati</taxon>
        <taxon>Pseudomonadota</taxon>
        <taxon>Alphaproteobacteria</taxon>
        <taxon>Hyphomicrobiales</taxon>
        <taxon>Bartonellaceae</taxon>
        <taxon>Bartonella</taxon>
    </lineage>
</organism>